<comment type="similarity">
    <text evidence="11 12">Belongs to the TonB-dependent receptor family.</text>
</comment>
<evidence type="ECO:0000256" key="5">
    <source>
        <dbReference type="ARBA" id="ARBA00022692"/>
    </source>
</evidence>
<keyword evidence="5 11" id="KW-0812">Transmembrane</keyword>
<gene>
    <name evidence="16" type="ORF">ACFPK2_11595</name>
</gene>
<protein>
    <submittedName>
        <fullName evidence="16">TonB-dependent receptor</fullName>
    </submittedName>
</protein>
<feature type="chain" id="PRO_5045810246" evidence="13">
    <location>
        <begin position="31"/>
        <end position="722"/>
    </location>
</feature>
<dbReference type="Pfam" id="PF07715">
    <property type="entry name" value="Plug"/>
    <property type="match status" value="1"/>
</dbReference>
<dbReference type="CDD" id="cd01347">
    <property type="entry name" value="ligand_gated_channel"/>
    <property type="match status" value="1"/>
</dbReference>
<sequence length="722" mass="77258">MNGAVRARWVGGTAMALIAAHIGLSGAAQAQATGGTIELDTITITATKRPQADANLPMATTVLTPEAVPPSSLDAVADVARQSPGTNFMDFGRFGESYMTMRGVGTLGTALNSLDSVIGLSVDGVPTTLSAIGAPFLDVDHIEVLRGPQGTTFGRNAFAGAINVVSAPADGKRVFKIDAEGGSHGYGFVQGTVGGWLIEDKLAGRAAIRVQNYNGDIPNIIVGGRENGARLSAARGTLRFTPDDSLTIDLTGNYNRDRRTNSAFILREQAHFPTSSADIRPSNQQEIASGSLKITKRFAPFILTSTTSYQDVSLTNRGDFTDSMLFSRATGLPAFIFNNPYTDKIHFEDREHIFNQELRLNSHEGSPIQWVVGASYFRSDYQTKRDAGTAYSPTLNGHFDNKIASETIAAFADATVPIGHGFDLSGGLRIAHDRQKLRGNYLTNGYPGTVPSLTQRNSFDDTYLTGRLALSYHWNDKVMSYVSAARGYASGGFEKTTSYAGFGMLSTPFRPAKSWTYELGTKAEIADGVRLSGALFYNDVKDGQLTGVDPATFLPFLTNQAFRSYGVEGSLNARLAEGLELTAGGAWIKSRIVDVTLASLLSGVNAGNEVPQVPAFTANIGLSYRVAAGAVGLPGYFTVKADYQFVGSRYADVQNSQGAKMEAYNIVNGQIGWENDTVKVYAFGRNLLDERPLSYSFSYAPGATVAYVGRGRVIGVGTSVTW</sequence>
<reference evidence="17" key="1">
    <citation type="journal article" date="2019" name="Int. J. Syst. Evol. Microbiol.">
        <title>The Global Catalogue of Microorganisms (GCM) 10K type strain sequencing project: providing services to taxonomists for standard genome sequencing and annotation.</title>
        <authorList>
            <consortium name="The Broad Institute Genomics Platform"/>
            <consortium name="The Broad Institute Genome Sequencing Center for Infectious Disease"/>
            <person name="Wu L."/>
            <person name="Ma J."/>
        </authorList>
    </citation>
    <scope>NUCLEOTIDE SEQUENCE [LARGE SCALE GENOMIC DNA]</scope>
    <source>
        <strain evidence="17">CGMCC 1.15643</strain>
    </source>
</reference>
<proteinExistence type="inferred from homology"/>
<keyword evidence="7" id="KW-0406">Ion transport</keyword>
<evidence type="ECO:0000256" key="7">
    <source>
        <dbReference type="ARBA" id="ARBA00023065"/>
    </source>
</evidence>
<dbReference type="RefSeq" id="WP_260348203.1">
    <property type="nucleotide sequence ID" value="NZ_JAOAOS010000004.1"/>
</dbReference>
<dbReference type="Gene3D" id="2.40.170.20">
    <property type="entry name" value="TonB-dependent receptor, beta-barrel domain"/>
    <property type="match status" value="1"/>
</dbReference>
<evidence type="ECO:0000256" key="13">
    <source>
        <dbReference type="SAM" id="SignalP"/>
    </source>
</evidence>
<evidence type="ECO:0000256" key="3">
    <source>
        <dbReference type="ARBA" id="ARBA00022452"/>
    </source>
</evidence>
<evidence type="ECO:0000313" key="17">
    <source>
        <dbReference type="Proteomes" id="UP001595976"/>
    </source>
</evidence>
<comment type="caution">
    <text evidence="16">The sequence shown here is derived from an EMBL/GenBank/DDBJ whole genome shotgun (WGS) entry which is preliminary data.</text>
</comment>
<evidence type="ECO:0000256" key="11">
    <source>
        <dbReference type="PROSITE-ProRule" id="PRU01360"/>
    </source>
</evidence>
<feature type="domain" description="TonB-dependent receptor-like beta-barrel" evidence="14">
    <location>
        <begin position="236"/>
        <end position="687"/>
    </location>
</feature>
<evidence type="ECO:0000256" key="9">
    <source>
        <dbReference type="ARBA" id="ARBA00023136"/>
    </source>
</evidence>
<accession>A0ABW0F3A7</accession>
<dbReference type="InterPro" id="IPR039426">
    <property type="entry name" value="TonB-dep_rcpt-like"/>
</dbReference>
<evidence type="ECO:0000256" key="12">
    <source>
        <dbReference type="RuleBase" id="RU003357"/>
    </source>
</evidence>
<keyword evidence="4" id="KW-0410">Iron transport</keyword>
<keyword evidence="6" id="KW-0408">Iron</keyword>
<keyword evidence="10 11" id="KW-0998">Cell outer membrane</keyword>
<dbReference type="PROSITE" id="PS52016">
    <property type="entry name" value="TONB_DEPENDENT_REC_3"/>
    <property type="match status" value="1"/>
</dbReference>
<name>A0ABW0F3A7_9HYPH</name>
<evidence type="ECO:0000256" key="10">
    <source>
        <dbReference type="ARBA" id="ARBA00023237"/>
    </source>
</evidence>
<evidence type="ECO:0000256" key="4">
    <source>
        <dbReference type="ARBA" id="ARBA00022496"/>
    </source>
</evidence>
<dbReference type="InterPro" id="IPR012910">
    <property type="entry name" value="Plug_dom"/>
</dbReference>
<evidence type="ECO:0000313" key="16">
    <source>
        <dbReference type="EMBL" id="MFC5293632.1"/>
    </source>
</evidence>
<keyword evidence="2 11" id="KW-0813">Transport</keyword>
<comment type="subcellular location">
    <subcellularLocation>
        <location evidence="1 11">Cell outer membrane</location>
        <topology evidence="1 11">Multi-pass membrane protein</topology>
    </subcellularLocation>
</comment>
<evidence type="ECO:0000256" key="8">
    <source>
        <dbReference type="ARBA" id="ARBA00023077"/>
    </source>
</evidence>
<keyword evidence="13" id="KW-0732">Signal</keyword>
<evidence type="ECO:0000256" key="2">
    <source>
        <dbReference type="ARBA" id="ARBA00022448"/>
    </source>
</evidence>
<evidence type="ECO:0000256" key="1">
    <source>
        <dbReference type="ARBA" id="ARBA00004571"/>
    </source>
</evidence>
<dbReference type="Pfam" id="PF00593">
    <property type="entry name" value="TonB_dep_Rec_b-barrel"/>
    <property type="match status" value="1"/>
</dbReference>
<dbReference type="EMBL" id="JBHSLI010000004">
    <property type="protein sequence ID" value="MFC5293632.1"/>
    <property type="molecule type" value="Genomic_DNA"/>
</dbReference>
<evidence type="ECO:0000256" key="6">
    <source>
        <dbReference type="ARBA" id="ARBA00023004"/>
    </source>
</evidence>
<evidence type="ECO:0000259" key="14">
    <source>
        <dbReference type="Pfam" id="PF00593"/>
    </source>
</evidence>
<dbReference type="InterPro" id="IPR036942">
    <property type="entry name" value="Beta-barrel_TonB_sf"/>
</dbReference>
<keyword evidence="17" id="KW-1185">Reference proteome</keyword>
<keyword evidence="9 11" id="KW-0472">Membrane</keyword>
<feature type="domain" description="TonB-dependent receptor plug" evidence="15">
    <location>
        <begin position="55"/>
        <end position="161"/>
    </location>
</feature>
<dbReference type="PANTHER" id="PTHR32552">
    <property type="entry name" value="FERRICHROME IRON RECEPTOR-RELATED"/>
    <property type="match status" value="1"/>
</dbReference>
<keyword evidence="16" id="KW-0675">Receptor</keyword>
<dbReference type="PANTHER" id="PTHR32552:SF81">
    <property type="entry name" value="TONB-DEPENDENT OUTER MEMBRANE RECEPTOR"/>
    <property type="match status" value="1"/>
</dbReference>
<organism evidence="16 17">
    <name type="scientific">Bosea minatitlanensis</name>
    <dbReference type="NCBI Taxonomy" id="128782"/>
    <lineage>
        <taxon>Bacteria</taxon>
        <taxon>Pseudomonadati</taxon>
        <taxon>Pseudomonadota</taxon>
        <taxon>Alphaproteobacteria</taxon>
        <taxon>Hyphomicrobiales</taxon>
        <taxon>Boseaceae</taxon>
        <taxon>Bosea</taxon>
    </lineage>
</organism>
<keyword evidence="8 12" id="KW-0798">TonB box</keyword>
<feature type="signal peptide" evidence="13">
    <location>
        <begin position="1"/>
        <end position="30"/>
    </location>
</feature>
<dbReference type="InterPro" id="IPR000531">
    <property type="entry name" value="Beta-barrel_TonB"/>
</dbReference>
<dbReference type="Proteomes" id="UP001595976">
    <property type="component" value="Unassembled WGS sequence"/>
</dbReference>
<keyword evidence="3 11" id="KW-1134">Transmembrane beta strand</keyword>
<evidence type="ECO:0000259" key="15">
    <source>
        <dbReference type="Pfam" id="PF07715"/>
    </source>
</evidence>
<dbReference type="SUPFAM" id="SSF56935">
    <property type="entry name" value="Porins"/>
    <property type="match status" value="1"/>
</dbReference>